<dbReference type="SMART" id="SM00382">
    <property type="entry name" value="AAA"/>
    <property type="match status" value="1"/>
</dbReference>
<reference evidence="7" key="1">
    <citation type="submission" date="2020-10" db="EMBL/GenBank/DDBJ databases">
        <authorList>
            <person name="Gilroy R."/>
        </authorList>
    </citation>
    <scope>NUCLEOTIDE SEQUENCE</scope>
    <source>
        <strain evidence="7">ChiSxjej1B13-7041</strain>
    </source>
</reference>
<dbReference type="InterPro" id="IPR027417">
    <property type="entry name" value="P-loop_NTPase"/>
</dbReference>
<proteinExistence type="predicted"/>
<keyword evidence="2" id="KW-0547">Nucleotide-binding</keyword>
<keyword evidence="1" id="KW-0813">Transport</keyword>
<evidence type="ECO:0000256" key="2">
    <source>
        <dbReference type="ARBA" id="ARBA00022741"/>
    </source>
</evidence>
<dbReference type="CDD" id="cd03214">
    <property type="entry name" value="ABC_Iron-Siderophores_B12_Hemin"/>
    <property type="match status" value="1"/>
</dbReference>
<feature type="region of interest" description="Disordered" evidence="5">
    <location>
        <begin position="61"/>
        <end position="89"/>
    </location>
</feature>
<evidence type="ECO:0000256" key="5">
    <source>
        <dbReference type="SAM" id="MobiDB-lite"/>
    </source>
</evidence>
<organism evidence="7 8">
    <name type="scientific">Candidatus Egerieimonas intestinavium</name>
    <dbReference type="NCBI Taxonomy" id="2840777"/>
    <lineage>
        <taxon>Bacteria</taxon>
        <taxon>Bacillati</taxon>
        <taxon>Bacillota</taxon>
        <taxon>Clostridia</taxon>
        <taxon>Lachnospirales</taxon>
        <taxon>Lachnospiraceae</taxon>
        <taxon>Lachnospiraceae incertae sedis</taxon>
        <taxon>Candidatus Egerieimonas</taxon>
    </lineage>
</organism>
<feature type="domain" description="ABC transporter" evidence="6">
    <location>
        <begin position="3"/>
        <end position="260"/>
    </location>
</feature>
<dbReference type="Gene3D" id="3.40.50.300">
    <property type="entry name" value="P-loop containing nucleotide triphosphate hydrolases"/>
    <property type="match status" value="1"/>
</dbReference>
<reference evidence="7" key="2">
    <citation type="journal article" date="2021" name="PeerJ">
        <title>Extensive microbial diversity within the chicken gut microbiome revealed by metagenomics and culture.</title>
        <authorList>
            <person name="Gilroy R."/>
            <person name="Ravi A."/>
            <person name="Getino M."/>
            <person name="Pursley I."/>
            <person name="Horton D.L."/>
            <person name="Alikhan N.F."/>
            <person name="Baker D."/>
            <person name="Gharbi K."/>
            <person name="Hall N."/>
            <person name="Watson M."/>
            <person name="Adriaenssens E.M."/>
            <person name="Foster-Nyarko E."/>
            <person name="Jarju S."/>
            <person name="Secka A."/>
            <person name="Antonio M."/>
            <person name="Oren A."/>
            <person name="Chaudhuri R.R."/>
            <person name="La Ragione R."/>
            <person name="Hildebrand F."/>
            <person name="Pallen M.J."/>
        </authorList>
    </citation>
    <scope>NUCLEOTIDE SEQUENCE</scope>
    <source>
        <strain evidence="7">ChiSxjej1B13-7041</strain>
    </source>
</reference>
<keyword evidence="3 7" id="KW-0067">ATP-binding</keyword>
<accession>A0A9D1JHH1</accession>
<dbReference type="AlphaFoldDB" id="A0A9D1JHH1"/>
<name>A0A9D1JHH1_9FIRM</name>
<dbReference type="SUPFAM" id="SSF52540">
    <property type="entry name" value="P-loop containing nucleoside triphosphate hydrolases"/>
    <property type="match status" value="1"/>
</dbReference>
<keyword evidence="4" id="KW-1278">Translocase</keyword>
<evidence type="ECO:0000256" key="1">
    <source>
        <dbReference type="ARBA" id="ARBA00022448"/>
    </source>
</evidence>
<dbReference type="EMBL" id="DVHU01000115">
    <property type="protein sequence ID" value="HIR94317.1"/>
    <property type="molecule type" value="Genomic_DNA"/>
</dbReference>
<evidence type="ECO:0000313" key="7">
    <source>
        <dbReference type="EMBL" id="HIR94317.1"/>
    </source>
</evidence>
<dbReference type="PANTHER" id="PTHR42794">
    <property type="entry name" value="HEMIN IMPORT ATP-BINDING PROTEIN HMUV"/>
    <property type="match status" value="1"/>
</dbReference>
<feature type="compositionally biased region" description="Basic and acidic residues" evidence="5">
    <location>
        <begin position="77"/>
        <end position="89"/>
    </location>
</feature>
<evidence type="ECO:0000256" key="3">
    <source>
        <dbReference type="ARBA" id="ARBA00022840"/>
    </source>
</evidence>
<sequence length="283" mass="32078">MRLCVKDLQVELGGKAILQEVTFSCPPGLVMLLGENGAGKTTLLKTLLGFVRPRAGEIWVEESSSEGAQEEGQGGGAERESARPRRLEEMNSRQRARILAYVPQETGGNLQCPAEEFVVMGRNPYLGILRQPGKGDYDKARQALEELEISHLARKRLEELSGGERRLVYLARARAQEAAWMLLDEPTASLDYRRQHQFLERLRDYTARTGTGALISIHDPTLAYRYGDQLLLLSGHRLLDSLDSRREDFDRRMERDLKELYGEQITLAETPEGNTLIWREKHC</sequence>
<protein>
    <submittedName>
        <fullName evidence="7">ABC transporter ATP-binding protein</fullName>
    </submittedName>
</protein>
<dbReference type="Proteomes" id="UP000886841">
    <property type="component" value="Unassembled WGS sequence"/>
</dbReference>
<dbReference type="GO" id="GO:0016887">
    <property type="term" value="F:ATP hydrolysis activity"/>
    <property type="evidence" value="ECO:0007669"/>
    <property type="project" value="InterPro"/>
</dbReference>
<evidence type="ECO:0000259" key="6">
    <source>
        <dbReference type="PROSITE" id="PS50893"/>
    </source>
</evidence>
<evidence type="ECO:0000256" key="4">
    <source>
        <dbReference type="ARBA" id="ARBA00022967"/>
    </source>
</evidence>
<dbReference type="GO" id="GO:0005524">
    <property type="term" value="F:ATP binding"/>
    <property type="evidence" value="ECO:0007669"/>
    <property type="project" value="UniProtKB-KW"/>
</dbReference>
<dbReference type="InterPro" id="IPR003439">
    <property type="entry name" value="ABC_transporter-like_ATP-bd"/>
</dbReference>
<dbReference type="PANTHER" id="PTHR42794:SF1">
    <property type="entry name" value="HEMIN IMPORT ATP-BINDING PROTEIN HMUV"/>
    <property type="match status" value="1"/>
</dbReference>
<dbReference type="PROSITE" id="PS50893">
    <property type="entry name" value="ABC_TRANSPORTER_2"/>
    <property type="match status" value="1"/>
</dbReference>
<dbReference type="InterPro" id="IPR003593">
    <property type="entry name" value="AAA+_ATPase"/>
</dbReference>
<dbReference type="Pfam" id="PF00005">
    <property type="entry name" value="ABC_tran"/>
    <property type="match status" value="1"/>
</dbReference>
<comment type="caution">
    <text evidence="7">The sequence shown here is derived from an EMBL/GenBank/DDBJ whole genome shotgun (WGS) entry which is preliminary data.</text>
</comment>
<gene>
    <name evidence="7" type="ORF">IAB98_12955</name>
</gene>
<evidence type="ECO:0000313" key="8">
    <source>
        <dbReference type="Proteomes" id="UP000886841"/>
    </source>
</evidence>